<evidence type="ECO:0000313" key="3">
    <source>
        <dbReference type="Proteomes" id="UP000076321"/>
    </source>
</evidence>
<dbReference type="EMBL" id="LQCI01000024">
    <property type="protein sequence ID" value="KZB83116.1"/>
    <property type="molecule type" value="Genomic_DNA"/>
</dbReference>
<evidence type="ECO:0000313" key="1">
    <source>
        <dbReference type="EMBL" id="KZB83116.1"/>
    </source>
</evidence>
<reference evidence="2 4" key="2">
    <citation type="submission" date="2016-11" db="EMBL/GenBank/DDBJ databases">
        <title>Genome sequencing of Amycolatopsis regifaucium.</title>
        <authorList>
            <person name="Mayilraj S."/>
            <person name="Kaur N."/>
        </authorList>
    </citation>
    <scope>NUCLEOTIDE SEQUENCE [LARGE SCALE GENOMIC DNA]</scope>
    <source>
        <strain evidence="2 4">GY080</strain>
    </source>
</reference>
<protein>
    <submittedName>
        <fullName evidence="1">Uncharacterized protein</fullName>
    </submittedName>
</protein>
<evidence type="ECO:0000313" key="2">
    <source>
        <dbReference type="EMBL" id="OKA03228.1"/>
    </source>
</evidence>
<comment type="caution">
    <text evidence="1">The sequence shown here is derived from an EMBL/GenBank/DDBJ whole genome shotgun (WGS) entry which is preliminary data.</text>
</comment>
<dbReference type="AlphaFoldDB" id="A0A154MFA1"/>
<sequence>MQLSLRARSDRLRAQALVRLGGHRVLMNGGEQILSLARVDTQRTGAVTLHCAVGSVRTMHAILRCEWRANLGDRSLFSVPIRLRPDERPA</sequence>
<reference evidence="1 3" key="1">
    <citation type="submission" date="2015-12" db="EMBL/GenBank/DDBJ databases">
        <title>Amycolatopsis regifaucium genome sequencing and assembly.</title>
        <authorList>
            <person name="Mayilraj S."/>
        </authorList>
    </citation>
    <scope>NUCLEOTIDE SEQUENCE [LARGE SCALE GENOMIC DNA]</scope>
    <source>
        <strain evidence="1 3">GY080</strain>
    </source>
</reference>
<dbReference type="EMBL" id="LOBU02000039">
    <property type="protein sequence ID" value="OKA03228.1"/>
    <property type="molecule type" value="Genomic_DNA"/>
</dbReference>
<gene>
    <name evidence="2" type="ORF">ATP06_0237530</name>
    <name evidence="1" type="ORF">AVL48_36475</name>
</gene>
<evidence type="ECO:0000313" key="4">
    <source>
        <dbReference type="Proteomes" id="UP000186883"/>
    </source>
</evidence>
<dbReference type="Proteomes" id="UP000186883">
    <property type="component" value="Unassembled WGS sequence"/>
</dbReference>
<keyword evidence="4" id="KW-1185">Reference proteome</keyword>
<name>A0A154MFA1_9PSEU</name>
<accession>A0A154MFA1</accession>
<proteinExistence type="predicted"/>
<organism evidence="1 3">
    <name type="scientific">Amycolatopsis regifaucium</name>
    <dbReference type="NCBI Taxonomy" id="546365"/>
    <lineage>
        <taxon>Bacteria</taxon>
        <taxon>Bacillati</taxon>
        <taxon>Actinomycetota</taxon>
        <taxon>Actinomycetes</taxon>
        <taxon>Pseudonocardiales</taxon>
        <taxon>Pseudonocardiaceae</taxon>
        <taxon>Amycolatopsis</taxon>
    </lineage>
</organism>
<dbReference type="Proteomes" id="UP000076321">
    <property type="component" value="Unassembled WGS sequence"/>
</dbReference>